<comment type="similarity">
    <text evidence="2">Belongs to the Diphthine--ammonia ligase family.</text>
</comment>
<dbReference type="Gene3D" id="3.90.1490.10">
    <property type="entry name" value="putative n-type atp pyrophosphatase, domain 2"/>
    <property type="match status" value="1"/>
</dbReference>
<evidence type="ECO:0000256" key="6">
    <source>
        <dbReference type="ARBA" id="ARBA00031202"/>
    </source>
</evidence>
<dbReference type="Proteomes" id="UP000683360">
    <property type="component" value="Unassembled WGS sequence"/>
</dbReference>
<feature type="domain" description="E1A-binding protein p400 N-terminal" evidence="12">
    <location>
        <begin position="127"/>
        <end position="275"/>
    </location>
</feature>
<evidence type="ECO:0000256" key="7">
    <source>
        <dbReference type="ARBA" id="ARBA00031552"/>
    </source>
</evidence>
<organism evidence="13 14">
    <name type="scientific">Mytilus edulis</name>
    <name type="common">Blue mussel</name>
    <dbReference type="NCBI Taxonomy" id="6550"/>
    <lineage>
        <taxon>Eukaryota</taxon>
        <taxon>Metazoa</taxon>
        <taxon>Spiralia</taxon>
        <taxon>Lophotrochozoa</taxon>
        <taxon>Mollusca</taxon>
        <taxon>Bivalvia</taxon>
        <taxon>Autobranchia</taxon>
        <taxon>Pteriomorphia</taxon>
        <taxon>Mytilida</taxon>
        <taxon>Mytiloidea</taxon>
        <taxon>Mytilidae</taxon>
        <taxon>Mytilinae</taxon>
        <taxon>Mytilus</taxon>
    </lineage>
</organism>
<evidence type="ECO:0000256" key="8">
    <source>
        <dbReference type="ARBA" id="ARBA00032849"/>
    </source>
</evidence>
<protein>
    <recommendedName>
        <fullName evidence="4">Diphthine--ammonia ligase</fullName>
        <ecNumber evidence="3">6.3.1.14</ecNumber>
    </recommendedName>
    <alternativeName>
        <fullName evidence="6">ATP-binding domain-containing protein 4</fullName>
    </alternativeName>
    <alternativeName>
        <fullName evidence="5">Diphthamide synthase</fullName>
    </alternativeName>
    <alternativeName>
        <fullName evidence="7">Diphthamide synthetase</fullName>
    </alternativeName>
    <alternativeName>
        <fullName evidence="8">Protein DPH6 homolog</fullName>
    </alternativeName>
</protein>
<accession>A0A8S3PUM1</accession>
<dbReference type="SUPFAM" id="SSF52402">
    <property type="entry name" value="Adenine nucleotide alpha hydrolases-like"/>
    <property type="match status" value="1"/>
</dbReference>
<evidence type="ECO:0000313" key="13">
    <source>
        <dbReference type="EMBL" id="CAG2185260.1"/>
    </source>
</evidence>
<dbReference type="PANTHER" id="PTHR12196:SF2">
    <property type="entry name" value="DIPHTHINE--AMMONIA LIGASE"/>
    <property type="match status" value="1"/>
</dbReference>
<comment type="catalytic activity">
    <reaction evidence="9">
        <text>diphthine-[translation elongation factor 2] + NH4(+) + ATP = diphthamide-[translation elongation factor 2] + AMP + diphosphate + H(+)</text>
        <dbReference type="Rhea" id="RHEA:19753"/>
        <dbReference type="Rhea" id="RHEA-COMP:10172"/>
        <dbReference type="Rhea" id="RHEA-COMP:10174"/>
        <dbReference type="ChEBI" id="CHEBI:15378"/>
        <dbReference type="ChEBI" id="CHEBI:16692"/>
        <dbReference type="ChEBI" id="CHEBI:28938"/>
        <dbReference type="ChEBI" id="CHEBI:30616"/>
        <dbReference type="ChEBI" id="CHEBI:33019"/>
        <dbReference type="ChEBI" id="CHEBI:82696"/>
        <dbReference type="ChEBI" id="CHEBI:456215"/>
        <dbReference type="EC" id="6.3.1.14"/>
    </reaction>
</comment>
<dbReference type="GO" id="GO:0017183">
    <property type="term" value="P:protein histidyl modification to diphthamide"/>
    <property type="evidence" value="ECO:0007669"/>
    <property type="project" value="TreeGrafter"/>
</dbReference>
<reference evidence="13" key="1">
    <citation type="submission" date="2021-03" db="EMBL/GenBank/DDBJ databases">
        <authorList>
            <person name="Bekaert M."/>
        </authorList>
    </citation>
    <scope>NUCLEOTIDE SEQUENCE</scope>
</reference>
<comment type="caution">
    <text evidence="13">The sequence shown here is derived from an EMBL/GenBank/DDBJ whole genome shotgun (WGS) entry which is preliminary data.</text>
</comment>
<dbReference type="Gene3D" id="3.40.50.620">
    <property type="entry name" value="HUPs"/>
    <property type="match status" value="1"/>
</dbReference>
<evidence type="ECO:0000259" key="12">
    <source>
        <dbReference type="Pfam" id="PF15790"/>
    </source>
</evidence>
<feature type="region of interest" description="Disordered" evidence="10">
    <location>
        <begin position="418"/>
        <end position="447"/>
    </location>
</feature>
<evidence type="ECO:0000256" key="9">
    <source>
        <dbReference type="ARBA" id="ARBA00048108"/>
    </source>
</evidence>
<sequence length="735" mass="82138">MHQDGTDKSEIQQSGVDILTGIPITAQALCRQLIPGSPANTAPGIPVYGLTSGIPSTVPRTVKQELPSRQSGGGTVHHHGPIPPRTGSGPSHTNLTNKMSNQQKSSTGGHSSSAFAAANKLLMETKSHSGLSSTFPNLTALANQSSTGPSPKKKIKVEEKPPPTSEIANYRKLVHDNKIKEMLEIKENYIENLSELFSCKMGGNMMDYFVWTKRPTPQLVNFLKSSNIDSDDEEDHGLERKINNEVKVLTCSGSNVPIATPVAISTTLPPSVAALNQQGSCQRLGLTSLAYLWRRDQSELLKEMIDSGVSAILIKVASMGLNPKTHLGRNLKELYPQLIQMNKEFQLNVCGEGGEYETFTGRNKIWLLQTIVETLKDRVAKSEMDEIEINKEIASNSVDMNMDQFKENEELKTCGAPLKRKKGQFSKSKPGKDGLCWRHSKEPHQQEDNPVVGNIVVKTTMKELREIAKKEGLKGYSREPKGELVKLIETNSAHKFTCEEVFTKKELKTIAKRRGITNYSRLGRADLTELSKHYPQHNFRCTHQKEGPKSAISTTGGDGKNKPSDRRKYLRHSPFRSTLTTITESTDLELEIAFMVEKVKENMAKYMREGSGWTFDHIEKLEIHLNKFEPLKGSTYIALPKPLAQKKAIINVQNTDQECLRWAILSALHHEEVDKNCTKRVGQYKKWADELNFDGIDFPVSLKAIDKFERQNTDLNINVFGFDCVKKGEDEDEDL</sequence>
<comment type="pathway">
    <text evidence="1">Protein modification; peptidyl-diphthamide biosynthesis.</text>
</comment>
<dbReference type="Pfam" id="PF01902">
    <property type="entry name" value="Diphthami_syn_2"/>
    <property type="match status" value="1"/>
</dbReference>
<evidence type="ECO:0000313" key="14">
    <source>
        <dbReference type="Proteomes" id="UP000683360"/>
    </source>
</evidence>
<feature type="region of interest" description="Disordered" evidence="10">
    <location>
        <begin position="65"/>
        <end position="112"/>
    </location>
</feature>
<evidence type="ECO:0000256" key="4">
    <source>
        <dbReference type="ARBA" id="ARBA00018426"/>
    </source>
</evidence>
<evidence type="ECO:0000256" key="5">
    <source>
        <dbReference type="ARBA" id="ARBA00029814"/>
    </source>
</evidence>
<feature type="region of interest" description="Disordered" evidence="10">
    <location>
        <begin position="540"/>
        <end position="567"/>
    </location>
</feature>
<dbReference type="EC" id="6.3.1.14" evidence="3"/>
<feature type="compositionally biased region" description="Polar residues" evidence="10">
    <location>
        <begin position="128"/>
        <end position="148"/>
    </location>
</feature>
<evidence type="ECO:0000259" key="11">
    <source>
        <dbReference type="Pfam" id="PF01902"/>
    </source>
</evidence>
<evidence type="ECO:0000256" key="10">
    <source>
        <dbReference type="SAM" id="MobiDB-lite"/>
    </source>
</evidence>
<evidence type="ECO:0000256" key="3">
    <source>
        <dbReference type="ARBA" id="ARBA00012089"/>
    </source>
</evidence>
<name>A0A8S3PUM1_MYTED</name>
<feature type="compositionally biased region" description="Basic and acidic residues" evidence="10">
    <location>
        <begin position="430"/>
        <end position="447"/>
    </location>
</feature>
<dbReference type="InterPro" id="IPR002761">
    <property type="entry name" value="Diphthami_syn_dom"/>
</dbReference>
<dbReference type="InterPro" id="IPR030662">
    <property type="entry name" value="DPH6/MJ0570"/>
</dbReference>
<dbReference type="EMBL" id="CAJPWZ010000079">
    <property type="protein sequence ID" value="CAG2185260.1"/>
    <property type="molecule type" value="Genomic_DNA"/>
</dbReference>
<dbReference type="PANTHER" id="PTHR12196">
    <property type="entry name" value="DOMAIN OF UNKNOWN FUNCTION 71 DUF71 -CONTAINING PROTEIN"/>
    <property type="match status" value="1"/>
</dbReference>
<dbReference type="Pfam" id="PF15790">
    <property type="entry name" value="EP400_N"/>
    <property type="match status" value="1"/>
</dbReference>
<dbReference type="AlphaFoldDB" id="A0A8S3PUM1"/>
<dbReference type="GO" id="GO:0017178">
    <property type="term" value="F:diphthine-ammonia ligase activity"/>
    <property type="evidence" value="ECO:0007669"/>
    <property type="project" value="UniProtKB-EC"/>
</dbReference>
<feature type="region of interest" description="Disordered" evidence="10">
    <location>
        <begin position="128"/>
        <end position="163"/>
    </location>
</feature>
<keyword evidence="14" id="KW-1185">Reference proteome</keyword>
<gene>
    <name evidence="13" type="ORF">MEDL_870</name>
</gene>
<dbReference type="InterPro" id="IPR014729">
    <property type="entry name" value="Rossmann-like_a/b/a_fold"/>
</dbReference>
<feature type="compositionally biased region" description="Polar residues" evidence="10">
    <location>
        <begin position="88"/>
        <end position="112"/>
    </location>
</feature>
<evidence type="ECO:0000256" key="1">
    <source>
        <dbReference type="ARBA" id="ARBA00005156"/>
    </source>
</evidence>
<evidence type="ECO:0000256" key="2">
    <source>
        <dbReference type="ARBA" id="ARBA00008496"/>
    </source>
</evidence>
<dbReference type="OrthoDB" id="372624at2759"/>
<feature type="domain" description="Diphthamide synthase" evidence="11">
    <location>
        <begin position="281"/>
        <end position="360"/>
    </location>
</feature>
<dbReference type="InterPro" id="IPR031575">
    <property type="entry name" value="EP400_N"/>
</dbReference>
<proteinExistence type="inferred from homology"/>